<dbReference type="InterPro" id="IPR003673">
    <property type="entry name" value="CoA-Trfase_fam_III"/>
</dbReference>
<feature type="region of interest" description="Disordered" evidence="2">
    <location>
        <begin position="353"/>
        <end position="377"/>
    </location>
</feature>
<keyword evidence="1 3" id="KW-0808">Transferase</keyword>
<evidence type="ECO:0000256" key="2">
    <source>
        <dbReference type="SAM" id="MobiDB-lite"/>
    </source>
</evidence>
<evidence type="ECO:0000313" key="3">
    <source>
        <dbReference type="EMBL" id="MFC4755884.1"/>
    </source>
</evidence>
<name>A0ABV9PTU5_9ACTN</name>
<proteinExistence type="predicted"/>
<dbReference type="Gene3D" id="3.30.1540.10">
    <property type="entry name" value="formyl-coa transferase, domain 3"/>
    <property type="match status" value="1"/>
</dbReference>
<dbReference type="RefSeq" id="WP_344995340.1">
    <property type="nucleotide sequence ID" value="NZ_BAABCD010000051.1"/>
</dbReference>
<dbReference type="InterPro" id="IPR044855">
    <property type="entry name" value="CoA-Trfase_III_dom3_sf"/>
</dbReference>
<dbReference type="PANTHER" id="PTHR48207">
    <property type="entry name" value="SUCCINATE--HYDROXYMETHYLGLUTARATE COA-TRANSFERASE"/>
    <property type="match status" value="1"/>
</dbReference>
<accession>A0ABV9PTU5</accession>
<dbReference type="InterPro" id="IPR050483">
    <property type="entry name" value="CoA-transferase_III_domain"/>
</dbReference>
<dbReference type="Pfam" id="PF02515">
    <property type="entry name" value="CoA_transf_3"/>
    <property type="match status" value="1"/>
</dbReference>
<reference evidence="4" key="1">
    <citation type="journal article" date="2019" name="Int. J. Syst. Evol. Microbiol.">
        <title>The Global Catalogue of Microorganisms (GCM) 10K type strain sequencing project: providing services to taxonomists for standard genome sequencing and annotation.</title>
        <authorList>
            <consortium name="The Broad Institute Genomics Platform"/>
            <consortium name="The Broad Institute Genome Sequencing Center for Infectious Disease"/>
            <person name="Wu L."/>
            <person name="Ma J."/>
        </authorList>
    </citation>
    <scope>NUCLEOTIDE SEQUENCE [LARGE SCALE GENOMIC DNA]</scope>
    <source>
        <strain evidence="4">JCM 11882</strain>
    </source>
</reference>
<evidence type="ECO:0000256" key="1">
    <source>
        <dbReference type="ARBA" id="ARBA00022679"/>
    </source>
</evidence>
<sequence length="377" mass="40924">MKVLEFGHVAAGPFTCDLLAKLGAEVIKIEPPAGDQMRSWPPRANNGEGYSLNFASVNIGKQSLFADLKDHTEWADVAELADSADVIVSNYRPDVLAKLGFGFETLRERRKKSPFVFAEISGFGSTSPFAHVGAFDVVIQGMTGLMSVTGEKDGPPAKCGVPVADFVTGLYTAMSIIAWLPVAVRESRGVHLEASMFDCVMAISALQTSEYWGSGRDPIALGTAHPRNAPYQAFHASDGWFTVAAGNDKLWRSMREAIGLQALLDPRFDTQRGRVENQLELESILQARFVGDSQDHWLNLLRDAGVPCGPVSPFSEALASEHVRATGLLDVVDVDDFGPMPFVRYPVRVDEKHLDLPGRPPSNSKEEVNANQPAGTN</sequence>
<gene>
    <name evidence="3" type="ORF">ACFO7U_14005</name>
</gene>
<dbReference type="GO" id="GO:0016740">
    <property type="term" value="F:transferase activity"/>
    <property type="evidence" value="ECO:0007669"/>
    <property type="project" value="UniProtKB-KW"/>
</dbReference>
<organism evidence="3 4">
    <name type="scientific">Dietzia aurantiaca</name>
    <dbReference type="NCBI Taxonomy" id="983873"/>
    <lineage>
        <taxon>Bacteria</taxon>
        <taxon>Bacillati</taxon>
        <taxon>Actinomycetota</taxon>
        <taxon>Actinomycetes</taxon>
        <taxon>Mycobacteriales</taxon>
        <taxon>Dietziaceae</taxon>
        <taxon>Dietzia</taxon>
    </lineage>
</organism>
<evidence type="ECO:0000313" key="4">
    <source>
        <dbReference type="Proteomes" id="UP001595836"/>
    </source>
</evidence>
<comment type="caution">
    <text evidence="3">The sequence shown here is derived from an EMBL/GenBank/DDBJ whole genome shotgun (WGS) entry which is preliminary data.</text>
</comment>
<dbReference type="InterPro" id="IPR023606">
    <property type="entry name" value="CoA-Trfase_III_dom_1_sf"/>
</dbReference>
<dbReference type="PANTHER" id="PTHR48207:SF3">
    <property type="entry name" value="SUCCINATE--HYDROXYMETHYLGLUTARATE COA-TRANSFERASE"/>
    <property type="match status" value="1"/>
</dbReference>
<protein>
    <submittedName>
        <fullName evidence="3">CaiB/BaiF CoA transferase family protein</fullName>
    </submittedName>
</protein>
<dbReference type="Gene3D" id="3.40.50.10540">
    <property type="entry name" value="Crotonobetainyl-coa:carnitine coa-transferase, domain 1"/>
    <property type="match status" value="1"/>
</dbReference>
<dbReference type="Proteomes" id="UP001595836">
    <property type="component" value="Unassembled WGS sequence"/>
</dbReference>
<dbReference type="SUPFAM" id="SSF89796">
    <property type="entry name" value="CoA-transferase family III (CaiB/BaiF)"/>
    <property type="match status" value="1"/>
</dbReference>
<dbReference type="EMBL" id="JBHSHP010000054">
    <property type="protein sequence ID" value="MFC4755884.1"/>
    <property type="molecule type" value="Genomic_DNA"/>
</dbReference>
<keyword evidence="4" id="KW-1185">Reference proteome</keyword>